<dbReference type="EMBL" id="FOLB01000001">
    <property type="protein sequence ID" value="SFB76167.1"/>
    <property type="molecule type" value="Genomic_DNA"/>
</dbReference>
<feature type="region of interest" description="Disordered" evidence="1">
    <location>
        <begin position="53"/>
        <end position="84"/>
    </location>
</feature>
<accession>A0A1I1DMV9</accession>
<evidence type="ECO:0000313" key="2">
    <source>
        <dbReference type="EMBL" id="SFB76167.1"/>
    </source>
</evidence>
<protein>
    <submittedName>
        <fullName evidence="2">Glutamate synthase (Ferredoxin)</fullName>
    </submittedName>
</protein>
<sequence>MEHPALIGPRAVEILDNLADGRLLEEIYGYEPGWGYPSAQDRDRIIAIMAATNEAETRTEGPPETAEAGRPGTKAAGDVRSMDI</sequence>
<organism evidence="2 3">
    <name type="scientific">Nocardioides terrae</name>
    <dbReference type="NCBI Taxonomy" id="574651"/>
    <lineage>
        <taxon>Bacteria</taxon>
        <taxon>Bacillati</taxon>
        <taxon>Actinomycetota</taxon>
        <taxon>Actinomycetes</taxon>
        <taxon>Propionibacteriales</taxon>
        <taxon>Nocardioidaceae</taxon>
        <taxon>Nocardioides</taxon>
    </lineage>
</organism>
<reference evidence="2 3" key="1">
    <citation type="submission" date="2016-10" db="EMBL/GenBank/DDBJ databases">
        <authorList>
            <person name="de Groot N.N."/>
        </authorList>
    </citation>
    <scope>NUCLEOTIDE SEQUENCE [LARGE SCALE GENOMIC DNA]</scope>
    <source>
        <strain evidence="2 3">CGMCC 1.7056</strain>
    </source>
</reference>
<evidence type="ECO:0000256" key="1">
    <source>
        <dbReference type="SAM" id="MobiDB-lite"/>
    </source>
</evidence>
<keyword evidence="3" id="KW-1185">Reference proteome</keyword>
<gene>
    <name evidence="2" type="ORF">SAMN04487968_101370</name>
</gene>
<dbReference type="STRING" id="574651.SAMN04487968_101370"/>
<proteinExistence type="predicted"/>
<evidence type="ECO:0000313" key="3">
    <source>
        <dbReference type="Proteomes" id="UP000198832"/>
    </source>
</evidence>
<dbReference type="AlphaFoldDB" id="A0A1I1DMV9"/>
<name>A0A1I1DMV9_9ACTN</name>
<dbReference type="Proteomes" id="UP000198832">
    <property type="component" value="Unassembled WGS sequence"/>
</dbReference>
<dbReference type="RefSeq" id="WP_245750076.1">
    <property type="nucleotide sequence ID" value="NZ_FOLB01000001.1"/>
</dbReference>